<feature type="region of interest" description="Disordered" evidence="1">
    <location>
        <begin position="111"/>
        <end position="138"/>
    </location>
</feature>
<reference evidence="3 4" key="1">
    <citation type="submission" date="2016-11" db="EMBL/GenBank/DDBJ databases">
        <authorList>
            <person name="Jaros S."/>
            <person name="Januszkiewicz K."/>
            <person name="Wedrychowicz H."/>
        </authorList>
    </citation>
    <scope>NUCLEOTIDE SEQUENCE [LARGE SCALE GENOMIC DNA]</scope>
    <source>
        <strain evidence="3 4">GAS242</strain>
    </source>
</reference>
<dbReference type="EMBL" id="LT670818">
    <property type="protein sequence ID" value="SHG33435.1"/>
    <property type="molecule type" value="Genomic_DNA"/>
</dbReference>
<feature type="transmembrane region" description="Helical" evidence="2">
    <location>
        <begin position="56"/>
        <end position="78"/>
    </location>
</feature>
<evidence type="ECO:0000313" key="4">
    <source>
        <dbReference type="Proteomes" id="UP000190675"/>
    </source>
</evidence>
<name>A0A1M5IZ85_9BRAD</name>
<evidence type="ECO:0000313" key="3">
    <source>
        <dbReference type="EMBL" id="SHG33435.1"/>
    </source>
</evidence>
<organism evidence="3 4">
    <name type="scientific">Bradyrhizobium erythrophlei</name>
    <dbReference type="NCBI Taxonomy" id="1437360"/>
    <lineage>
        <taxon>Bacteria</taxon>
        <taxon>Pseudomonadati</taxon>
        <taxon>Pseudomonadota</taxon>
        <taxon>Alphaproteobacteria</taxon>
        <taxon>Hyphomicrobiales</taxon>
        <taxon>Nitrobacteraceae</taxon>
        <taxon>Bradyrhizobium</taxon>
    </lineage>
</organism>
<evidence type="ECO:0000256" key="1">
    <source>
        <dbReference type="SAM" id="MobiDB-lite"/>
    </source>
</evidence>
<dbReference type="AlphaFoldDB" id="A0A1M5IZ85"/>
<sequence>MATRVMVMRKFFTTVVMVLLGLIIVDFSLANRHLVTVSFDPFASGDSVFDLPPERLFVIILAALILGVLAGGTATWFGQRHWRRAARRHEADARQARAQLADLRAGTMASRYEPQRLPGPSQGGFYGSGGRDKQGATL</sequence>
<evidence type="ECO:0008006" key="5">
    <source>
        <dbReference type="Google" id="ProtNLM"/>
    </source>
</evidence>
<keyword evidence="2" id="KW-0812">Transmembrane</keyword>
<proteinExistence type="predicted"/>
<dbReference type="Proteomes" id="UP000190675">
    <property type="component" value="Chromosome I"/>
</dbReference>
<keyword evidence="2" id="KW-1133">Transmembrane helix</keyword>
<accession>A0A1M5IZ85</accession>
<keyword evidence="2" id="KW-0472">Membrane</keyword>
<protein>
    <recommendedName>
        <fullName evidence="5">Lipopolysaccharide assembly protein A domain-containing protein</fullName>
    </recommendedName>
</protein>
<gene>
    <name evidence="3" type="ORF">SAMN05444169_1887</name>
</gene>
<evidence type="ECO:0000256" key="2">
    <source>
        <dbReference type="SAM" id="Phobius"/>
    </source>
</evidence>